<sequence>MNYLAYLGGLLFVLFLFGWCLLAVGILGRGWFLFPNKHKNAKENPRR</sequence>
<name>L0DAG4_SINAD</name>
<keyword evidence="3" id="KW-1185">Reference proteome</keyword>
<keyword evidence="1" id="KW-0812">Transmembrane</keyword>
<organism evidence="2 3">
    <name type="scientific">Singulisphaera acidiphila (strain ATCC BAA-1392 / DSM 18658 / VKM B-2454 / MOB10)</name>
    <dbReference type="NCBI Taxonomy" id="886293"/>
    <lineage>
        <taxon>Bacteria</taxon>
        <taxon>Pseudomonadati</taxon>
        <taxon>Planctomycetota</taxon>
        <taxon>Planctomycetia</taxon>
        <taxon>Isosphaerales</taxon>
        <taxon>Isosphaeraceae</taxon>
        <taxon>Singulisphaera</taxon>
    </lineage>
</organism>
<evidence type="ECO:0000313" key="2">
    <source>
        <dbReference type="EMBL" id="AGA25651.1"/>
    </source>
</evidence>
<reference evidence="2 3" key="1">
    <citation type="submission" date="2012-02" db="EMBL/GenBank/DDBJ databases">
        <title>Complete sequence of chromosome of Singulisphaera acidiphila DSM 18658.</title>
        <authorList>
            <consortium name="US DOE Joint Genome Institute (JGI-PGF)"/>
            <person name="Lucas S."/>
            <person name="Copeland A."/>
            <person name="Lapidus A."/>
            <person name="Glavina del Rio T."/>
            <person name="Dalin E."/>
            <person name="Tice H."/>
            <person name="Bruce D."/>
            <person name="Goodwin L."/>
            <person name="Pitluck S."/>
            <person name="Peters L."/>
            <person name="Ovchinnikova G."/>
            <person name="Chertkov O."/>
            <person name="Kyrpides N."/>
            <person name="Mavromatis K."/>
            <person name="Ivanova N."/>
            <person name="Brettin T."/>
            <person name="Detter J.C."/>
            <person name="Han C."/>
            <person name="Larimer F."/>
            <person name="Land M."/>
            <person name="Hauser L."/>
            <person name="Markowitz V."/>
            <person name="Cheng J.-F."/>
            <person name="Hugenholtz P."/>
            <person name="Woyke T."/>
            <person name="Wu D."/>
            <person name="Tindall B."/>
            <person name="Pomrenke H."/>
            <person name="Brambilla E."/>
            <person name="Klenk H.-P."/>
            <person name="Eisen J.A."/>
        </authorList>
    </citation>
    <scope>NUCLEOTIDE SEQUENCE [LARGE SCALE GENOMIC DNA]</scope>
    <source>
        <strain evidence="3">ATCC BAA-1392 / DSM 18658 / VKM B-2454 / MOB10</strain>
    </source>
</reference>
<evidence type="ECO:0000256" key="1">
    <source>
        <dbReference type="SAM" id="Phobius"/>
    </source>
</evidence>
<dbReference type="RefSeq" id="WP_015244827.1">
    <property type="nucleotide sequence ID" value="NC_019892.1"/>
</dbReference>
<keyword evidence="1" id="KW-1133">Transmembrane helix</keyword>
<proteinExistence type="predicted"/>
<feature type="transmembrane region" description="Helical" evidence="1">
    <location>
        <begin position="6"/>
        <end position="32"/>
    </location>
</feature>
<dbReference type="AlphaFoldDB" id="L0DAG4"/>
<dbReference type="KEGG" id="saci:Sinac_1262"/>
<dbReference type="Proteomes" id="UP000010798">
    <property type="component" value="Chromosome"/>
</dbReference>
<dbReference type="STRING" id="886293.Sinac_1262"/>
<dbReference type="HOGENOM" id="CLU_3173215_0_0_0"/>
<keyword evidence="1" id="KW-0472">Membrane</keyword>
<gene>
    <name evidence="2" type="ordered locus">Sinac_1262</name>
</gene>
<dbReference type="EMBL" id="CP003364">
    <property type="protein sequence ID" value="AGA25651.1"/>
    <property type="molecule type" value="Genomic_DNA"/>
</dbReference>
<evidence type="ECO:0000313" key="3">
    <source>
        <dbReference type="Proteomes" id="UP000010798"/>
    </source>
</evidence>
<accession>L0DAG4</accession>
<protein>
    <submittedName>
        <fullName evidence="2">Uncharacterized protein</fullName>
    </submittedName>
</protein>